<dbReference type="SUPFAM" id="SSF48264">
    <property type="entry name" value="Cytochrome P450"/>
    <property type="match status" value="1"/>
</dbReference>
<keyword evidence="12 15" id="KW-0503">Monooxygenase</keyword>
<gene>
    <name evidence="17" type="ORF">WA026_021799</name>
</gene>
<dbReference type="InterPro" id="IPR017972">
    <property type="entry name" value="Cyt_P450_CS"/>
</dbReference>
<dbReference type="GO" id="GO:0005789">
    <property type="term" value="C:endoplasmic reticulum membrane"/>
    <property type="evidence" value="ECO:0007669"/>
    <property type="project" value="UniProtKB-SubCell"/>
</dbReference>
<keyword evidence="7 14" id="KW-0479">Metal-binding</keyword>
<dbReference type="Proteomes" id="UP001431783">
    <property type="component" value="Unassembled WGS sequence"/>
</dbReference>
<keyword evidence="8" id="KW-0256">Endoplasmic reticulum</keyword>
<keyword evidence="11 14" id="KW-0408">Iron</keyword>
<proteinExistence type="inferred from homology"/>
<evidence type="ECO:0000256" key="3">
    <source>
        <dbReference type="ARBA" id="ARBA00004174"/>
    </source>
</evidence>
<keyword evidence="16" id="KW-1133">Transmembrane helix</keyword>
<evidence type="ECO:0000256" key="2">
    <source>
        <dbReference type="ARBA" id="ARBA00003690"/>
    </source>
</evidence>
<evidence type="ECO:0000256" key="5">
    <source>
        <dbReference type="ARBA" id="ARBA00010617"/>
    </source>
</evidence>
<evidence type="ECO:0000256" key="15">
    <source>
        <dbReference type="RuleBase" id="RU000461"/>
    </source>
</evidence>
<dbReference type="Pfam" id="PF00067">
    <property type="entry name" value="p450"/>
    <property type="match status" value="1"/>
</dbReference>
<dbReference type="PRINTS" id="PR00385">
    <property type="entry name" value="P450"/>
</dbReference>
<evidence type="ECO:0000256" key="8">
    <source>
        <dbReference type="ARBA" id="ARBA00022824"/>
    </source>
</evidence>
<dbReference type="GO" id="GO:0004497">
    <property type="term" value="F:monooxygenase activity"/>
    <property type="evidence" value="ECO:0007669"/>
    <property type="project" value="UniProtKB-KW"/>
</dbReference>
<dbReference type="AlphaFoldDB" id="A0AAW1TY65"/>
<name>A0AAW1TY65_9CUCU</name>
<evidence type="ECO:0000256" key="9">
    <source>
        <dbReference type="ARBA" id="ARBA00022848"/>
    </source>
</evidence>
<comment type="function">
    <text evidence="2">May be involved in the metabolism of insect hormones and in the breakdown of synthetic insecticides.</text>
</comment>
<dbReference type="EMBL" id="JARQZJ010000017">
    <property type="protein sequence ID" value="KAK9873307.1"/>
    <property type="molecule type" value="Genomic_DNA"/>
</dbReference>
<keyword evidence="9" id="KW-0492">Microsome</keyword>
<organism evidence="17 18">
    <name type="scientific">Henosepilachna vigintioctopunctata</name>
    <dbReference type="NCBI Taxonomy" id="420089"/>
    <lineage>
        <taxon>Eukaryota</taxon>
        <taxon>Metazoa</taxon>
        <taxon>Ecdysozoa</taxon>
        <taxon>Arthropoda</taxon>
        <taxon>Hexapoda</taxon>
        <taxon>Insecta</taxon>
        <taxon>Pterygota</taxon>
        <taxon>Neoptera</taxon>
        <taxon>Endopterygota</taxon>
        <taxon>Coleoptera</taxon>
        <taxon>Polyphaga</taxon>
        <taxon>Cucujiformia</taxon>
        <taxon>Coccinelloidea</taxon>
        <taxon>Coccinellidae</taxon>
        <taxon>Epilachninae</taxon>
        <taxon>Epilachnini</taxon>
        <taxon>Henosepilachna</taxon>
    </lineage>
</organism>
<evidence type="ECO:0000256" key="10">
    <source>
        <dbReference type="ARBA" id="ARBA00023002"/>
    </source>
</evidence>
<sequence>MIEDQVQTPTSYGSLLFLLKIVTCLLSILIGKFYWDRRKLYLLSAKLPGPSGYPFLGSSLEFLGKGTEAIFKVFSEYPKMYSDVHKLWIGPKFFVVVSNPEWLEIILNSSITLEKGDVYEFTKPFLGNGLLSAPVHIWKKHRKLMNPSFSQKILESYMPIFSEQSKILVDILCSENDGKSFDIFPRMSSCLVDTICETAMGMKVDTQTTDNHFGKLLDRIMELYFIRLRTAIYYNEYFYSFTEHWKSSHEIWDTLKNFAETVISNKRLSFEQNGELNKGASVDGRRKFESFLDLFIQLSDEKGSLSDEELKDEVYTIMVAGSDTTATSTSFCLLILGMYPEIQAKVYEELMNVLGEDSDVIWKDLTCLKYMDRVIKECLRIFTPAPLISRRTTGEINIGGINMPSNTNFILNYLHLHRNPKYWKDPLKFDPDRFLPEEVAKRHPYSYLLFSGGPRSCIGSKFAEMNMKTLLAVILRKFEIKTEYKSIEEIELKINILLRPTSGFMLSVTPRK</sequence>
<reference evidence="17 18" key="1">
    <citation type="submission" date="2023-03" db="EMBL/GenBank/DDBJ databases">
        <title>Genome insight into feeding habits of ladybird beetles.</title>
        <authorList>
            <person name="Li H.-S."/>
            <person name="Huang Y.-H."/>
            <person name="Pang H."/>
        </authorList>
    </citation>
    <scope>NUCLEOTIDE SEQUENCE [LARGE SCALE GENOMIC DNA]</scope>
    <source>
        <strain evidence="17">SYSU_2023b</strain>
        <tissue evidence="17">Whole body</tissue>
    </source>
</reference>
<protein>
    <recommendedName>
        <fullName evidence="19">Cytochrome P450</fullName>
    </recommendedName>
</protein>
<dbReference type="InterPro" id="IPR002401">
    <property type="entry name" value="Cyt_P450_E_grp-I"/>
</dbReference>
<evidence type="ECO:0000256" key="16">
    <source>
        <dbReference type="SAM" id="Phobius"/>
    </source>
</evidence>
<evidence type="ECO:0000313" key="18">
    <source>
        <dbReference type="Proteomes" id="UP001431783"/>
    </source>
</evidence>
<evidence type="ECO:0000313" key="17">
    <source>
        <dbReference type="EMBL" id="KAK9873307.1"/>
    </source>
</evidence>
<dbReference type="CDD" id="cd20628">
    <property type="entry name" value="CYP4"/>
    <property type="match status" value="1"/>
</dbReference>
<evidence type="ECO:0008006" key="19">
    <source>
        <dbReference type="Google" id="ProtNLM"/>
    </source>
</evidence>
<dbReference type="InterPro" id="IPR036396">
    <property type="entry name" value="Cyt_P450_sf"/>
</dbReference>
<keyword evidence="6 14" id="KW-0349">Heme</keyword>
<dbReference type="PANTHER" id="PTHR24291:SF189">
    <property type="entry name" value="CYTOCHROME P450 4C3-RELATED"/>
    <property type="match status" value="1"/>
</dbReference>
<comment type="caution">
    <text evidence="17">The sequence shown here is derived from an EMBL/GenBank/DDBJ whole genome shotgun (WGS) entry which is preliminary data.</text>
</comment>
<evidence type="ECO:0000256" key="6">
    <source>
        <dbReference type="ARBA" id="ARBA00022617"/>
    </source>
</evidence>
<comment type="similarity">
    <text evidence="5 15">Belongs to the cytochrome P450 family.</text>
</comment>
<dbReference type="GO" id="GO:0016705">
    <property type="term" value="F:oxidoreductase activity, acting on paired donors, with incorporation or reduction of molecular oxygen"/>
    <property type="evidence" value="ECO:0007669"/>
    <property type="project" value="InterPro"/>
</dbReference>
<dbReference type="GO" id="GO:0020037">
    <property type="term" value="F:heme binding"/>
    <property type="evidence" value="ECO:0007669"/>
    <property type="project" value="InterPro"/>
</dbReference>
<evidence type="ECO:0000256" key="11">
    <source>
        <dbReference type="ARBA" id="ARBA00023004"/>
    </source>
</evidence>
<keyword evidence="16" id="KW-0812">Transmembrane</keyword>
<keyword evidence="10 15" id="KW-0560">Oxidoreductase</keyword>
<keyword evidence="13 16" id="KW-0472">Membrane</keyword>
<evidence type="ECO:0000256" key="1">
    <source>
        <dbReference type="ARBA" id="ARBA00001971"/>
    </source>
</evidence>
<dbReference type="InterPro" id="IPR001128">
    <property type="entry name" value="Cyt_P450"/>
</dbReference>
<dbReference type="PROSITE" id="PS00086">
    <property type="entry name" value="CYTOCHROME_P450"/>
    <property type="match status" value="1"/>
</dbReference>
<keyword evidence="18" id="KW-1185">Reference proteome</keyword>
<evidence type="ECO:0000256" key="14">
    <source>
        <dbReference type="PIRSR" id="PIRSR602401-1"/>
    </source>
</evidence>
<comment type="subcellular location">
    <subcellularLocation>
        <location evidence="4">Endoplasmic reticulum membrane</location>
        <topology evidence="4">Peripheral membrane protein</topology>
    </subcellularLocation>
    <subcellularLocation>
        <location evidence="3">Microsome membrane</location>
        <topology evidence="3">Peripheral membrane protein</topology>
    </subcellularLocation>
</comment>
<dbReference type="GO" id="GO:0005506">
    <property type="term" value="F:iron ion binding"/>
    <property type="evidence" value="ECO:0007669"/>
    <property type="project" value="InterPro"/>
</dbReference>
<evidence type="ECO:0000256" key="4">
    <source>
        <dbReference type="ARBA" id="ARBA00004406"/>
    </source>
</evidence>
<feature type="transmembrane region" description="Helical" evidence="16">
    <location>
        <begin position="12"/>
        <end position="35"/>
    </location>
</feature>
<dbReference type="PANTHER" id="PTHR24291">
    <property type="entry name" value="CYTOCHROME P450 FAMILY 4"/>
    <property type="match status" value="1"/>
</dbReference>
<accession>A0AAW1TY65</accession>
<evidence type="ECO:0000256" key="12">
    <source>
        <dbReference type="ARBA" id="ARBA00023033"/>
    </source>
</evidence>
<dbReference type="PRINTS" id="PR00463">
    <property type="entry name" value="EP450I"/>
</dbReference>
<dbReference type="Gene3D" id="1.10.630.10">
    <property type="entry name" value="Cytochrome P450"/>
    <property type="match status" value="1"/>
</dbReference>
<evidence type="ECO:0000256" key="7">
    <source>
        <dbReference type="ARBA" id="ARBA00022723"/>
    </source>
</evidence>
<dbReference type="InterPro" id="IPR050196">
    <property type="entry name" value="Cytochrome_P450_Monoox"/>
</dbReference>
<feature type="binding site" description="axial binding residue" evidence="14">
    <location>
        <position position="457"/>
    </location>
    <ligand>
        <name>heme</name>
        <dbReference type="ChEBI" id="CHEBI:30413"/>
    </ligand>
    <ligandPart>
        <name>Fe</name>
        <dbReference type="ChEBI" id="CHEBI:18248"/>
    </ligandPart>
</feature>
<comment type="cofactor">
    <cofactor evidence="1 14">
        <name>heme</name>
        <dbReference type="ChEBI" id="CHEBI:30413"/>
    </cofactor>
</comment>
<evidence type="ECO:0000256" key="13">
    <source>
        <dbReference type="ARBA" id="ARBA00023136"/>
    </source>
</evidence>